<dbReference type="InterPro" id="IPR006680">
    <property type="entry name" value="Amidohydro-rel"/>
</dbReference>
<feature type="binding site" evidence="8">
    <location>
        <position position="198"/>
    </location>
    <ligand>
        <name>Zn(2+)</name>
        <dbReference type="ChEBI" id="CHEBI:29105"/>
    </ligand>
</feature>
<feature type="binding site" evidence="7">
    <location>
        <position position="143"/>
    </location>
    <ligand>
        <name>substrate</name>
    </ligand>
</feature>
<dbReference type="Pfam" id="PF22643">
    <property type="entry name" value="NagA_N"/>
    <property type="match status" value="1"/>
</dbReference>
<dbReference type="NCBIfam" id="TIGR00221">
    <property type="entry name" value="nagA"/>
    <property type="match status" value="1"/>
</dbReference>
<dbReference type="PANTHER" id="PTHR11113">
    <property type="entry name" value="N-ACETYLGLUCOSAMINE-6-PHOSPHATE DEACETYLASE"/>
    <property type="match status" value="1"/>
</dbReference>
<evidence type="ECO:0000256" key="2">
    <source>
        <dbReference type="ARBA" id="ARBA00022723"/>
    </source>
</evidence>
<evidence type="ECO:0000313" key="11">
    <source>
        <dbReference type="Proteomes" id="UP000183076"/>
    </source>
</evidence>
<comment type="cofactor">
    <cofactor evidence="8">
        <name>a divalent metal cation</name>
        <dbReference type="ChEBI" id="CHEBI:60240"/>
    </cofactor>
    <text evidence="8">Binds 1 divalent metal cation per subunit.</text>
</comment>
<feature type="binding site" evidence="8">
    <location>
        <position position="132"/>
    </location>
    <ligand>
        <name>Zn(2+)</name>
        <dbReference type="ChEBI" id="CHEBI:29105"/>
    </ligand>
</feature>
<evidence type="ECO:0000259" key="9">
    <source>
        <dbReference type="Pfam" id="PF01979"/>
    </source>
</evidence>
<protein>
    <submittedName>
        <fullName evidence="10">N-acetylglucosamine 6-phosphate deacetylase</fullName>
    </submittedName>
</protein>
<feature type="active site" description="Proton donor/acceptor" evidence="6">
    <location>
        <position position="278"/>
    </location>
</feature>
<keyword evidence="3 5" id="KW-0378">Hydrolase</keyword>
<dbReference type="InterPro" id="IPR003764">
    <property type="entry name" value="GlcNAc_6-P_deAcase"/>
</dbReference>
<reference evidence="11" key="1">
    <citation type="submission" date="2016-10" db="EMBL/GenBank/DDBJ databases">
        <authorList>
            <person name="Varghese N."/>
            <person name="Submissions S."/>
        </authorList>
    </citation>
    <scope>NUCLEOTIDE SEQUENCE [LARGE SCALE GENOMIC DNA]</scope>
    <source>
        <strain evidence="11">DSM 10014</strain>
    </source>
</reference>
<dbReference type="Pfam" id="PF01979">
    <property type="entry name" value="Amidohydro_1"/>
    <property type="match status" value="1"/>
</dbReference>
<evidence type="ECO:0000256" key="7">
    <source>
        <dbReference type="PIRSR" id="PIRSR038994-2"/>
    </source>
</evidence>
<dbReference type="PIRSF" id="PIRSF038994">
    <property type="entry name" value="NagA"/>
    <property type="match status" value="1"/>
</dbReference>
<dbReference type="Gene3D" id="3.20.20.140">
    <property type="entry name" value="Metal-dependent hydrolases"/>
    <property type="match status" value="1"/>
</dbReference>
<evidence type="ECO:0000256" key="1">
    <source>
        <dbReference type="ARBA" id="ARBA00010716"/>
    </source>
</evidence>
<dbReference type="AlphaFoldDB" id="A0A1H2YD16"/>
<feature type="binding site" evidence="7">
    <location>
        <position position="230"/>
    </location>
    <ligand>
        <name>substrate</name>
    </ligand>
</feature>
<sequence>MTAPLTAYTGARIFDGHDLLTGHALVVHPDGIPRITPLTALPTGAKTRRLNGGIFSPGFVDLQVNGGGGAMLNSAPDLDTLRTMAAAHRRLGTRAFLPTLITDTPAHSRAAIAAVAEALHLGMPGIAGLHLEGPHLSVARKGAHDGSLIRPLSDDDMAMLTDAVARVPNLMMTLAPENATPDQIAALTQAGVLVSLGHSDCDYDTAMRAFDAGARMATHLFNAMSQANARSPGLVGAALDHPRVASGLIADGVHVHPAMIRAALAANRGAAEVFLVTDAMATGGSDITSFTLNDREILRRDGRLTLADGTLAGADLTLLQAVRYMHNTVGEPLERALARATVIPAQLLAHPPETNSVDAMIWINDDLSELHWLTEL</sequence>
<dbReference type="GeneID" id="94020918"/>
<gene>
    <name evidence="10" type="ORF">SAMN04488041_104203</name>
</gene>
<dbReference type="GO" id="GO:0008448">
    <property type="term" value="F:N-acetylglucosamine-6-phosphate deacetylase activity"/>
    <property type="evidence" value="ECO:0007669"/>
    <property type="project" value="InterPro"/>
</dbReference>
<dbReference type="PANTHER" id="PTHR11113:SF14">
    <property type="entry name" value="N-ACETYLGLUCOSAMINE-6-PHOSPHATE DEACETYLASE"/>
    <property type="match status" value="1"/>
</dbReference>
<evidence type="ECO:0000256" key="4">
    <source>
        <dbReference type="ARBA" id="ARBA00023277"/>
    </source>
</evidence>
<evidence type="ECO:0000256" key="3">
    <source>
        <dbReference type="ARBA" id="ARBA00022801"/>
    </source>
</evidence>
<feature type="binding site" evidence="7">
    <location>
        <begin position="222"/>
        <end position="223"/>
    </location>
    <ligand>
        <name>substrate</name>
    </ligand>
</feature>
<evidence type="ECO:0000256" key="8">
    <source>
        <dbReference type="PIRSR" id="PIRSR038994-3"/>
    </source>
</evidence>
<feature type="binding site" evidence="7">
    <location>
        <begin position="311"/>
        <end position="313"/>
    </location>
    <ligand>
        <name>substrate</name>
    </ligand>
</feature>
<organism evidence="10 11">
    <name type="scientific">Sulfitobacter pontiacus</name>
    <dbReference type="NCBI Taxonomy" id="60137"/>
    <lineage>
        <taxon>Bacteria</taxon>
        <taxon>Pseudomonadati</taxon>
        <taxon>Pseudomonadota</taxon>
        <taxon>Alphaproteobacteria</taxon>
        <taxon>Rhodobacterales</taxon>
        <taxon>Roseobacteraceae</taxon>
        <taxon>Sulfitobacter</taxon>
    </lineage>
</organism>
<feature type="binding site" evidence="7">
    <location>
        <position position="254"/>
    </location>
    <ligand>
        <name>substrate</name>
    </ligand>
</feature>
<dbReference type="Proteomes" id="UP000183076">
    <property type="component" value="Unassembled WGS sequence"/>
</dbReference>
<keyword evidence="4 5" id="KW-0119">Carbohydrate metabolism</keyword>
<keyword evidence="2 8" id="KW-0479">Metal-binding</keyword>
<evidence type="ECO:0000256" key="6">
    <source>
        <dbReference type="PIRSR" id="PIRSR038994-1"/>
    </source>
</evidence>
<feature type="domain" description="Amidohydrolase-related" evidence="9">
    <location>
        <begin position="56"/>
        <end position="348"/>
    </location>
</feature>
<dbReference type="GO" id="GO:0046872">
    <property type="term" value="F:metal ion binding"/>
    <property type="evidence" value="ECO:0007669"/>
    <property type="project" value="UniProtKB-KW"/>
</dbReference>
<comment type="similarity">
    <text evidence="1 5">Belongs to the metallo-dependent hydrolases superfamily. NagA family.</text>
</comment>
<dbReference type="SUPFAM" id="SSF51556">
    <property type="entry name" value="Metallo-dependent hydrolases"/>
    <property type="match status" value="1"/>
</dbReference>
<dbReference type="InterPro" id="IPR032466">
    <property type="entry name" value="Metal_Hydrolase"/>
</dbReference>
<name>A0A1H2YD16_9RHOB</name>
<proteinExistence type="inferred from homology"/>
<dbReference type="GO" id="GO:0006046">
    <property type="term" value="P:N-acetylglucosamine catabolic process"/>
    <property type="evidence" value="ECO:0007669"/>
    <property type="project" value="TreeGrafter"/>
</dbReference>
<feature type="binding site" evidence="8">
    <location>
        <position position="219"/>
    </location>
    <ligand>
        <name>Zn(2+)</name>
        <dbReference type="ChEBI" id="CHEBI:29105"/>
    </ligand>
</feature>
<evidence type="ECO:0000313" key="10">
    <source>
        <dbReference type="EMBL" id="SDX02865.1"/>
    </source>
</evidence>
<accession>A0A1H2YD16</accession>
<dbReference type="InterPro" id="IPR011059">
    <property type="entry name" value="Metal-dep_hydrolase_composite"/>
</dbReference>
<evidence type="ECO:0000256" key="5">
    <source>
        <dbReference type="PIRNR" id="PIRNR038994"/>
    </source>
</evidence>
<dbReference type="STRING" id="60137.SAMN04488041_104203"/>
<dbReference type="Gene3D" id="2.30.40.10">
    <property type="entry name" value="Urease, subunit C, domain 1"/>
    <property type="match status" value="1"/>
</dbReference>
<dbReference type="RefSeq" id="WP_074635960.1">
    <property type="nucleotide sequence ID" value="NZ_CP160849.1"/>
</dbReference>
<dbReference type="EMBL" id="FNNB01000004">
    <property type="protein sequence ID" value="SDX02865.1"/>
    <property type="molecule type" value="Genomic_DNA"/>
</dbReference>
<dbReference type="SUPFAM" id="SSF51338">
    <property type="entry name" value="Composite domain of metallo-dependent hydrolases"/>
    <property type="match status" value="1"/>
</dbReference>